<sequence>MSQITTLTFFRYRGLRQKLWAFGMMQFGHAPMSKLNGLQFYKLMGSGKAGFNPLPDWSVYAVLQIWDNEASADLYFNASPLIERYKNHSEECWTLYLKNFAAKGEWSGINPFQKNSKLDPDNPFIAVITRATIKKRLLYRFWKYVPTSQASLEGNEGLLFTKGIGEVPITQMATFSVWKNKESLMEYAYGSKEHKSAIQQTRQLQWYKEELFSRFQPYRSLGSWNGKQQLPELSEK</sequence>
<name>A0ABV2TZB8_9FLAO</name>
<proteinExistence type="predicted"/>
<dbReference type="InterPro" id="IPR049574">
    <property type="entry name" value="CrtA-like"/>
</dbReference>
<dbReference type="EMBL" id="JBEWYP010000010">
    <property type="protein sequence ID" value="MET7030613.1"/>
    <property type="molecule type" value="Genomic_DNA"/>
</dbReference>
<dbReference type="CDD" id="cd21650">
    <property type="entry name" value="CrtA-like"/>
    <property type="match status" value="1"/>
</dbReference>
<organism evidence="1 2">
    <name type="scientific">Sediminicola luteus</name>
    <dbReference type="NCBI Taxonomy" id="319238"/>
    <lineage>
        <taxon>Bacteria</taxon>
        <taxon>Pseudomonadati</taxon>
        <taxon>Bacteroidota</taxon>
        <taxon>Flavobacteriia</taxon>
        <taxon>Flavobacteriales</taxon>
        <taxon>Flavobacteriaceae</taxon>
        <taxon>Sediminicola</taxon>
    </lineage>
</organism>
<keyword evidence="2" id="KW-1185">Reference proteome</keyword>
<evidence type="ECO:0000313" key="2">
    <source>
        <dbReference type="Proteomes" id="UP001549773"/>
    </source>
</evidence>
<dbReference type="RefSeq" id="WP_354619406.1">
    <property type="nucleotide sequence ID" value="NZ_JBEWYP010000010.1"/>
</dbReference>
<dbReference type="Proteomes" id="UP001549773">
    <property type="component" value="Unassembled WGS sequence"/>
</dbReference>
<comment type="caution">
    <text evidence="1">The sequence shown here is derived from an EMBL/GenBank/DDBJ whole genome shotgun (WGS) entry which is preliminary data.</text>
</comment>
<evidence type="ECO:0000313" key="1">
    <source>
        <dbReference type="EMBL" id="MET7030613.1"/>
    </source>
</evidence>
<accession>A0ABV2TZB8</accession>
<reference evidence="1 2" key="1">
    <citation type="submission" date="2024-07" db="EMBL/GenBank/DDBJ databases">
        <title>The genome sequence of type strain Sediminicola luteus GDMCC 1.2596T.</title>
        <authorList>
            <person name="Liu Y."/>
        </authorList>
    </citation>
    <scope>NUCLEOTIDE SEQUENCE [LARGE SCALE GENOMIC DNA]</scope>
    <source>
        <strain evidence="1 2">GDMCC 1.2596</strain>
    </source>
</reference>
<gene>
    <name evidence="1" type="ORF">ABXZ32_14495</name>
</gene>
<protein>
    <submittedName>
        <fullName evidence="1">DUF3291 domain-containing protein</fullName>
    </submittedName>
</protein>